<dbReference type="Pfam" id="PF24883">
    <property type="entry name" value="NPHP3_N"/>
    <property type="match status" value="1"/>
</dbReference>
<dbReference type="EMBL" id="AWSO01000883">
    <property type="protein sequence ID" value="ESK86804.1"/>
    <property type="molecule type" value="Genomic_DNA"/>
</dbReference>
<organism evidence="4 5">
    <name type="scientific">Moniliophthora roreri (strain MCA 2997)</name>
    <name type="common">Cocoa frosty pod rot fungus</name>
    <name type="synonym">Crinipellis roreri</name>
    <dbReference type="NCBI Taxonomy" id="1381753"/>
    <lineage>
        <taxon>Eukaryota</taxon>
        <taxon>Fungi</taxon>
        <taxon>Dikarya</taxon>
        <taxon>Basidiomycota</taxon>
        <taxon>Agaricomycotina</taxon>
        <taxon>Agaricomycetes</taxon>
        <taxon>Agaricomycetidae</taxon>
        <taxon>Agaricales</taxon>
        <taxon>Marasmiineae</taxon>
        <taxon>Marasmiaceae</taxon>
        <taxon>Moniliophthora</taxon>
    </lineage>
</organism>
<keyword evidence="2" id="KW-0812">Transmembrane</keyword>
<keyword evidence="2" id="KW-1133">Transmembrane helix</keyword>
<feature type="transmembrane region" description="Helical" evidence="2">
    <location>
        <begin position="520"/>
        <end position="540"/>
    </location>
</feature>
<proteinExistence type="predicted"/>
<dbReference type="InterPro" id="IPR056884">
    <property type="entry name" value="NPHP3-like_N"/>
</dbReference>
<feature type="domain" description="Nephrocystin 3-like N-terminal" evidence="3">
    <location>
        <begin position="70"/>
        <end position="217"/>
    </location>
</feature>
<evidence type="ECO:0000256" key="2">
    <source>
        <dbReference type="SAM" id="Phobius"/>
    </source>
</evidence>
<dbReference type="AlphaFoldDB" id="V2Y563"/>
<dbReference type="InterPro" id="IPR027417">
    <property type="entry name" value="P-loop_NTPase"/>
</dbReference>
<accession>V2Y563</accession>
<reference evidence="4 5" key="1">
    <citation type="journal article" date="2014" name="BMC Genomics">
        <title>Genome and secretome analysis of the hemibiotrophic fungal pathogen, Moniliophthora roreri, which causes frosty pod rot disease of cacao: mechanisms of the biotrophic and necrotrophic phases.</title>
        <authorList>
            <person name="Meinhardt L.W."/>
            <person name="Costa G.G.L."/>
            <person name="Thomazella D.P.T."/>
            <person name="Teixeira P.J.P.L."/>
            <person name="Carazzolle M.F."/>
            <person name="Schuster S.C."/>
            <person name="Carlson J.E."/>
            <person name="Guiltinan M.J."/>
            <person name="Mieczkowski P."/>
            <person name="Farmer A."/>
            <person name="Ramaraj T."/>
            <person name="Crozier J."/>
            <person name="Davis R.E."/>
            <person name="Shao J."/>
            <person name="Melnick R.L."/>
            <person name="Pereira G.A.G."/>
            <person name="Bailey B.A."/>
        </authorList>
    </citation>
    <scope>NUCLEOTIDE SEQUENCE [LARGE SCALE GENOMIC DNA]</scope>
    <source>
        <strain evidence="4 5">MCA 2997</strain>
    </source>
</reference>
<feature type="transmembrane region" description="Helical" evidence="2">
    <location>
        <begin position="489"/>
        <end position="508"/>
    </location>
</feature>
<keyword evidence="2" id="KW-0472">Membrane</keyword>
<protein>
    <submittedName>
        <fullName evidence="4">Nwd2</fullName>
    </submittedName>
</protein>
<dbReference type="PANTHER" id="PTHR10039:SF14">
    <property type="entry name" value="NACHT DOMAIN-CONTAINING PROTEIN"/>
    <property type="match status" value="1"/>
</dbReference>
<evidence type="ECO:0000313" key="4">
    <source>
        <dbReference type="EMBL" id="ESK86804.1"/>
    </source>
</evidence>
<evidence type="ECO:0000256" key="1">
    <source>
        <dbReference type="ARBA" id="ARBA00022737"/>
    </source>
</evidence>
<keyword evidence="1" id="KW-0677">Repeat</keyword>
<evidence type="ECO:0000259" key="3">
    <source>
        <dbReference type="Pfam" id="PF24883"/>
    </source>
</evidence>
<dbReference type="PANTHER" id="PTHR10039">
    <property type="entry name" value="AMELOGENIN"/>
    <property type="match status" value="1"/>
</dbReference>
<gene>
    <name evidence="4" type="ORF">Moror_15133</name>
</gene>
<sequence length="572" mass="64677">MFNNARQFSVNGGTFNNVEMGVMNVNVADNRTAIEMLSKFTNNVGAAHDSAERYPPPRCHPETRQEIKDDILQWCRDPLNDANVFWVHGPAGVGKSAIAQTIAELVEGEGLLASSFFFSRNDGKRSDPTYLVPTIAYQLACRIPELNVAMTKIIRQNPQIQHSSFDVQFRELLVNSYRLAIELHGREWIGRLAQKVIVIDGIDECETRRTITQWVLRYGEIRPQDLVPPIASMLAQNLPFRFLLFSRPEPCIREALEAATFGPHMRRLGLGDSLDARRDIRRLLEVGFSSICGSRSAVVFPEVWPAPKVIEQLIDKACGQFIYAATVLKFVNDEYSHPMKQLQIILGLSPAAKGNFPFKDLDELYHQILSLNPNQSEVMRVLRTLLRLRHLNCYRLRPNPKNIERLLGLKEGEVSATLRGVHSVLEVSSPETDIRLLHESFGDFLRETSRSGPYYIRVNPHVSLLRWDCGLRRMLAEPAMFGCLWQVEARLVIFGTALTMLIAGAYFTCKYYPRVTRSDFISALALTGLGILMTIVLALLPKVLATFGMRCLHLVDIEWSQNTSDFSTIGFI</sequence>
<dbReference type="HOGENOM" id="CLU_000288_6_10_1"/>
<keyword evidence="5" id="KW-1185">Reference proteome</keyword>
<dbReference type="SUPFAM" id="SSF52540">
    <property type="entry name" value="P-loop containing nucleoside triphosphate hydrolases"/>
    <property type="match status" value="1"/>
</dbReference>
<dbReference type="Gene3D" id="3.40.50.300">
    <property type="entry name" value="P-loop containing nucleotide triphosphate hydrolases"/>
    <property type="match status" value="1"/>
</dbReference>
<dbReference type="KEGG" id="mrr:Moror_15133"/>
<comment type="caution">
    <text evidence="4">The sequence shown here is derived from an EMBL/GenBank/DDBJ whole genome shotgun (WGS) entry which is preliminary data.</text>
</comment>
<evidence type="ECO:0000313" key="5">
    <source>
        <dbReference type="Proteomes" id="UP000017559"/>
    </source>
</evidence>
<dbReference type="Proteomes" id="UP000017559">
    <property type="component" value="Unassembled WGS sequence"/>
</dbReference>
<name>V2Y563_MONRO</name>
<dbReference type="OrthoDB" id="4760524at2759"/>